<dbReference type="Proteomes" id="UP000184236">
    <property type="component" value="Unassembled WGS sequence"/>
</dbReference>
<name>A0A1M4ZX06_9FLAO</name>
<dbReference type="EMBL" id="FQVO01000011">
    <property type="protein sequence ID" value="SHF22494.1"/>
    <property type="molecule type" value="Genomic_DNA"/>
</dbReference>
<accession>A0A1M4ZX06</accession>
<evidence type="ECO:0000313" key="2">
    <source>
        <dbReference type="Proteomes" id="UP000184236"/>
    </source>
</evidence>
<dbReference type="AlphaFoldDB" id="A0A1M4ZX06"/>
<sequence length="178" mass="20656">MMKKKKTDFEARFWSGSRKHSAVGLLEVFFQFNNLTEVKQMLSSMMHNSVQKKSRTRKDPAELFQLYLSLRSLVRASFLISKKAKKAKLKVSSEINFSKTMTGSLSEQEYQNPVEVFRSVFKICSLRDFDEFLSAVVYFSLGNSGCDEEKKIIIPYLQLTKMLDAAWLIVERLQRKSN</sequence>
<protein>
    <submittedName>
        <fullName evidence="1">Uncharacterized protein</fullName>
    </submittedName>
</protein>
<reference evidence="2" key="1">
    <citation type="submission" date="2016-11" db="EMBL/GenBank/DDBJ databases">
        <authorList>
            <person name="Varghese N."/>
            <person name="Submissions S."/>
        </authorList>
    </citation>
    <scope>NUCLEOTIDE SEQUENCE [LARGE SCALE GENOMIC DNA]</scope>
    <source>
        <strain evidence="2">DSM 26898</strain>
    </source>
</reference>
<proteinExistence type="predicted"/>
<organism evidence="1 2">
    <name type="scientific">Chryseobacterium takakiae</name>
    <dbReference type="NCBI Taxonomy" id="1302685"/>
    <lineage>
        <taxon>Bacteria</taxon>
        <taxon>Pseudomonadati</taxon>
        <taxon>Bacteroidota</taxon>
        <taxon>Flavobacteriia</taxon>
        <taxon>Flavobacteriales</taxon>
        <taxon>Weeksellaceae</taxon>
        <taxon>Chryseobacterium group</taxon>
        <taxon>Chryseobacterium</taxon>
    </lineage>
</organism>
<evidence type="ECO:0000313" key="1">
    <source>
        <dbReference type="EMBL" id="SHF22494.1"/>
    </source>
</evidence>
<gene>
    <name evidence="1" type="ORF">SAMN05444408_11159</name>
</gene>
<keyword evidence="2" id="KW-1185">Reference proteome</keyword>
<dbReference type="RefSeq" id="WP_178337342.1">
    <property type="nucleotide sequence ID" value="NZ_FQVO01000011.1"/>
</dbReference>